<gene>
    <name evidence="2" type="ORF">Nepgr_008088</name>
</gene>
<accession>A0AAD3S863</accession>
<dbReference type="Proteomes" id="UP001279734">
    <property type="component" value="Unassembled WGS sequence"/>
</dbReference>
<dbReference type="EMBL" id="BSYO01000006">
    <property type="protein sequence ID" value="GMH06248.1"/>
    <property type="molecule type" value="Genomic_DNA"/>
</dbReference>
<keyword evidence="1" id="KW-0472">Membrane</keyword>
<feature type="transmembrane region" description="Helical" evidence="1">
    <location>
        <begin position="20"/>
        <end position="40"/>
    </location>
</feature>
<keyword evidence="1" id="KW-0812">Transmembrane</keyword>
<organism evidence="2 3">
    <name type="scientific">Nepenthes gracilis</name>
    <name type="common">Slender pitcher plant</name>
    <dbReference type="NCBI Taxonomy" id="150966"/>
    <lineage>
        <taxon>Eukaryota</taxon>
        <taxon>Viridiplantae</taxon>
        <taxon>Streptophyta</taxon>
        <taxon>Embryophyta</taxon>
        <taxon>Tracheophyta</taxon>
        <taxon>Spermatophyta</taxon>
        <taxon>Magnoliopsida</taxon>
        <taxon>eudicotyledons</taxon>
        <taxon>Gunneridae</taxon>
        <taxon>Pentapetalae</taxon>
        <taxon>Caryophyllales</taxon>
        <taxon>Nepenthaceae</taxon>
        <taxon>Nepenthes</taxon>
    </lineage>
</organism>
<keyword evidence="3" id="KW-1185">Reference proteome</keyword>
<sequence length="67" mass="7474">MALSMQAHSNKRKNWCEFRLVLEGLSLCAALIVSSQYVMIAGDSSVDAKHKKAAYPISVKDTMLRIF</sequence>
<reference evidence="2" key="1">
    <citation type="submission" date="2023-05" db="EMBL/GenBank/DDBJ databases">
        <title>Nepenthes gracilis genome sequencing.</title>
        <authorList>
            <person name="Fukushima K."/>
        </authorList>
    </citation>
    <scope>NUCLEOTIDE SEQUENCE</scope>
    <source>
        <strain evidence="2">SING2019-196</strain>
    </source>
</reference>
<keyword evidence="1" id="KW-1133">Transmembrane helix</keyword>
<dbReference type="AlphaFoldDB" id="A0AAD3S863"/>
<evidence type="ECO:0000313" key="3">
    <source>
        <dbReference type="Proteomes" id="UP001279734"/>
    </source>
</evidence>
<proteinExistence type="predicted"/>
<evidence type="ECO:0000256" key="1">
    <source>
        <dbReference type="SAM" id="Phobius"/>
    </source>
</evidence>
<protein>
    <submittedName>
        <fullName evidence="2">Uncharacterized protein</fullName>
    </submittedName>
</protein>
<evidence type="ECO:0000313" key="2">
    <source>
        <dbReference type="EMBL" id="GMH06248.1"/>
    </source>
</evidence>
<comment type="caution">
    <text evidence="2">The sequence shown here is derived from an EMBL/GenBank/DDBJ whole genome shotgun (WGS) entry which is preliminary data.</text>
</comment>
<name>A0AAD3S863_NEPGR</name>